<protein>
    <submittedName>
        <fullName evidence="1">Uncharacterized protein</fullName>
    </submittedName>
</protein>
<accession>A0A5A7U5I5</accession>
<dbReference type="OrthoDB" id="1750590at2759"/>
<proteinExistence type="predicted"/>
<comment type="caution">
    <text evidence="1">The sequence shown here is derived from an EMBL/GenBank/DDBJ whole genome shotgun (WGS) entry which is preliminary data.</text>
</comment>
<evidence type="ECO:0000313" key="2">
    <source>
        <dbReference type="Proteomes" id="UP000321393"/>
    </source>
</evidence>
<name>A0A5A7U5I5_CUCMM</name>
<gene>
    <name evidence="1" type="ORF">E6C27_scaffold175G001740</name>
</gene>
<dbReference type="Proteomes" id="UP000321393">
    <property type="component" value="Unassembled WGS sequence"/>
</dbReference>
<evidence type="ECO:0000313" key="1">
    <source>
        <dbReference type="EMBL" id="KAA0050528.1"/>
    </source>
</evidence>
<dbReference type="EMBL" id="SSTE01011829">
    <property type="protein sequence ID" value="KAA0050528.1"/>
    <property type="molecule type" value="Genomic_DNA"/>
</dbReference>
<sequence>MEERRLNQIRGVQNGSTNRLRLKPYKENSKGAGWAKSESFSNKWQKIGFHLEPYIGMELIGKGLGNFWAPERLAKERILVITGITSLYQSRLYGAGYHVLLKWWIGRGMPLNAYLRGQIVLMLVREHKLKELRLVPSDFFTRKATSSQRYDKLEDFVPSIPVWLNFVQEPKDLEHIFSDFHHLK</sequence>
<organism evidence="1 2">
    <name type="scientific">Cucumis melo var. makuwa</name>
    <name type="common">Oriental melon</name>
    <dbReference type="NCBI Taxonomy" id="1194695"/>
    <lineage>
        <taxon>Eukaryota</taxon>
        <taxon>Viridiplantae</taxon>
        <taxon>Streptophyta</taxon>
        <taxon>Embryophyta</taxon>
        <taxon>Tracheophyta</taxon>
        <taxon>Spermatophyta</taxon>
        <taxon>Magnoliopsida</taxon>
        <taxon>eudicotyledons</taxon>
        <taxon>Gunneridae</taxon>
        <taxon>Pentapetalae</taxon>
        <taxon>rosids</taxon>
        <taxon>fabids</taxon>
        <taxon>Cucurbitales</taxon>
        <taxon>Cucurbitaceae</taxon>
        <taxon>Benincaseae</taxon>
        <taxon>Cucumis</taxon>
    </lineage>
</organism>
<dbReference type="AlphaFoldDB" id="A0A5A7U5I5"/>
<reference evidence="1 2" key="1">
    <citation type="submission" date="2019-08" db="EMBL/GenBank/DDBJ databases">
        <title>Draft genome sequences of two oriental melons (Cucumis melo L. var makuwa).</title>
        <authorList>
            <person name="Kwon S.-Y."/>
        </authorList>
    </citation>
    <scope>NUCLEOTIDE SEQUENCE [LARGE SCALE GENOMIC DNA]</scope>
    <source>
        <strain evidence="2">cv. SW 3</strain>
        <tissue evidence="1">Leaf</tissue>
    </source>
</reference>